<dbReference type="Pfam" id="PF13807">
    <property type="entry name" value="GNVR"/>
    <property type="match status" value="1"/>
</dbReference>
<dbReference type="AlphaFoldDB" id="A0A6S6M2J7"/>
<feature type="domain" description="Tyrosine-protein kinase G-rich" evidence="3">
    <location>
        <begin position="334"/>
        <end position="409"/>
    </location>
</feature>
<name>A0A6S6M2J7_9BACT</name>
<gene>
    <name evidence="4" type="ORF">GEOBRER4_n2498</name>
</gene>
<dbReference type="InterPro" id="IPR014345">
    <property type="entry name" value="XrtA_polysacc_chain"/>
</dbReference>
<accession>A0A6S6M2J7</accession>
<keyword evidence="1" id="KW-0175">Coiled coil</keyword>
<dbReference type="PANTHER" id="PTHR32309">
    <property type="entry name" value="TYROSINE-PROTEIN KINASE"/>
    <property type="match status" value="1"/>
</dbReference>
<dbReference type="PANTHER" id="PTHR32309:SF13">
    <property type="entry name" value="FERRIC ENTEROBACTIN TRANSPORT PROTEIN FEPE"/>
    <property type="match status" value="1"/>
</dbReference>
<feature type="transmembrane region" description="Helical" evidence="2">
    <location>
        <begin position="21"/>
        <end position="40"/>
    </location>
</feature>
<dbReference type="RefSeq" id="WP_185242523.1">
    <property type="nucleotide sequence ID" value="NZ_AP023213.1"/>
</dbReference>
<organism evidence="4 5">
    <name type="scientific">Citrifermentans bremense</name>
    <dbReference type="NCBI Taxonomy" id="60035"/>
    <lineage>
        <taxon>Bacteria</taxon>
        <taxon>Pseudomonadati</taxon>
        <taxon>Thermodesulfobacteriota</taxon>
        <taxon>Desulfuromonadia</taxon>
        <taxon>Geobacterales</taxon>
        <taxon>Geobacteraceae</taxon>
        <taxon>Citrifermentans</taxon>
    </lineage>
</organism>
<dbReference type="Proteomes" id="UP000515472">
    <property type="component" value="Chromosome"/>
</dbReference>
<keyword evidence="5" id="KW-1185">Reference proteome</keyword>
<reference evidence="4 5" key="1">
    <citation type="submission" date="2020-06" db="EMBL/GenBank/DDBJ databases">
        <title>Interaction of electrochemicaly active bacteria, Geobacter bremensis R4 on different carbon anode.</title>
        <authorList>
            <person name="Meng L."/>
            <person name="Yoshida N."/>
        </authorList>
    </citation>
    <scope>NUCLEOTIDE SEQUENCE [LARGE SCALE GENOMIC DNA]</scope>
    <source>
        <strain evidence="4 5">R4</strain>
    </source>
</reference>
<keyword evidence="2" id="KW-0472">Membrane</keyword>
<evidence type="ECO:0000259" key="3">
    <source>
        <dbReference type="Pfam" id="PF13807"/>
    </source>
</evidence>
<dbReference type="KEGG" id="gbn:GEOBRER4_24090"/>
<protein>
    <submittedName>
        <fullName evidence="4">Lipopolysaccharide biosynthesis chain length determinant protein</fullName>
    </submittedName>
</protein>
<evidence type="ECO:0000313" key="4">
    <source>
        <dbReference type="EMBL" id="BCG47659.1"/>
    </source>
</evidence>
<feature type="transmembrane region" description="Helical" evidence="2">
    <location>
        <begin position="391"/>
        <end position="410"/>
    </location>
</feature>
<keyword evidence="2" id="KW-1133">Transmembrane helix</keyword>
<evidence type="ECO:0000256" key="2">
    <source>
        <dbReference type="SAM" id="Phobius"/>
    </source>
</evidence>
<dbReference type="InterPro" id="IPR050445">
    <property type="entry name" value="Bact_polysacc_biosynth/exp"/>
</dbReference>
<evidence type="ECO:0000256" key="1">
    <source>
        <dbReference type="SAM" id="Coils"/>
    </source>
</evidence>
<dbReference type="InterPro" id="IPR032807">
    <property type="entry name" value="GNVR"/>
</dbReference>
<feature type="coiled-coil region" evidence="1">
    <location>
        <begin position="165"/>
        <end position="228"/>
    </location>
</feature>
<keyword evidence="2" id="KW-0812">Transmembrane</keyword>
<evidence type="ECO:0000313" key="5">
    <source>
        <dbReference type="Proteomes" id="UP000515472"/>
    </source>
</evidence>
<feature type="transmembrane region" description="Helical" evidence="2">
    <location>
        <begin position="452"/>
        <end position="470"/>
    </location>
</feature>
<sequence length="499" mass="56445">MQSPETDYKKYLQLLISNKERFVVIALLLMTLVFVVSFVLPRKYEATSTVFIEKNVISELVKGITVTPSMEQTINVLTYEITSRTLLTKVVDSLDLNLGKSDSETEELIKQLQLSTKVKVKDKNLFTISFTHTNPRVARDYVNTLVRLYIEGNISSKRGESYDATKFLSEQIDTFNTKLQKAESEVNAYKRDKGGIIAIDEGRLFEEINTAQQKLYDLELRRRQLEGMRQITKRTGDPLQSRLAALQKRLDELLVEYTESFPEVLKIKGDIETVKAQLSERRGQQSQPLDPGELAKIESEIAAIKITESGLRRYIETNRSLLQTIPSAKAGLEKLELEKKNQKNIYDQLFARHGQSEVSKQMEVQDKSTTFRIVDPALLPVKPSSPDRLKLMLLGIVGGVAGSLALIFLLDHLNSTVKEVEFVKGLGVPVLAVVPRLHDPAVEAKRRKRSRLILGCALFYFLVLMVFPGMELLGLPYMDKVLDMLSGPETRLQLKGLLQ</sequence>
<dbReference type="GO" id="GO:0005886">
    <property type="term" value="C:plasma membrane"/>
    <property type="evidence" value="ECO:0007669"/>
    <property type="project" value="TreeGrafter"/>
</dbReference>
<dbReference type="GO" id="GO:0004713">
    <property type="term" value="F:protein tyrosine kinase activity"/>
    <property type="evidence" value="ECO:0007669"/>
    <property type="project" value="TreeGrafter"/>
</dbReference>
<dbReference type="EMBL" id="AP023213">
    <property type="protein sequence ID" value="BCG47659.1"/>
    <property type="molecule type" value="Genomic_DNA"/>
</dbReference>
<proteinExistence type="predicted"/>
<dbReference type="NCBIfam" id="TIGR03007">
    <property type="entry name" value="pepcterm_ChnLen"/>
    <property type="match status" value="1"/>
</dbReference>